<dbReference type="AlphaFoldDB" id="A0A7X6MD98"/>
<keyword evidence="2" id="KW-1185">Reference proteome</keyword>
<name>A0A7X6MD98_9ACTN</name>
<protein>
    <submittedName>
        <fullName evidence="1">Uncharacterized protein</fullName>
    </submittedName>
</protein>
<dbReference type="RefSeq" id="WP_061078814.1">
    <property type="nucleotide sequence ID" value="NZ_JAAXPG010000012.1"/>
</dbReference>
<gene>
    <name evidence="1" type="ORF">HGB44_14665</name>
</gene>
<dbReference type="EMBL" id="JAAXPG010000012">
    <property type="protein sequence ID" value="NKY98894.1"/>
    <property type="molecule type" value="Genomic_DNA"/>
</dbReference>
<proteinExistence type="predicted"/>
<dbReference type="Proteomes" id="UP000553209">
    <property type="component" value="Unassembled WGS sequence"/>
</dbReference>
<evidence type="ECO:0000313" key="1">
    <source>
        <dbReference type="EMBL" id="NKY98894.1"/>
    </source>
</evidence>
<sequence>MEENRHPPKTIHELLEEHFPLHRYSQEDRLNALLFALRVEGLVDVLLADLLRETEKNHPVGIVHDLFNGRTEALRSEVDRRRGRALLEALFFIDEKKQTTEQRKERQNKPKPELRIVFESELTRLRNDTGRRTHIGTDELHERGYRLMGRRAQLSVHELSDPCKVNSFPELVRALQALHRTQGSPSLREMAAGSEQRFRGKYRSMYQTRSHAALRRVTLAGARPTLASVLAFVRGCNILGSEEAHEWIQAHARAVTFAEE</sequence>
<reference evidence="1 2" key="1">
    <citation type="submission" date="2020-04" db="EMBL/GenBank/DDBJ databases">
        <title>MicrobeNet Type strains.</title>
        <authorList>
            <person name="Nicholson A.C."/>
        </authorList>
    </citation>
    <scope>NUCLEOTIDE SEQUENCE [LARGE SCALE GENOMIC DNA]</scope>
    <source>
        <strain evidence="1 2">ATCC 23612</strain>
    </source>
</reference>
<organism evidence="1 2">
    <name type="scientific">Nocardiopsis alborubida</name>
    <dbReference type="NCBI Taxonomy" id="146802"/>
    <lineage>
        <taxon>Bacteria</taxon>
        <taxon>Bacillati</taxon>
        <taxon>Actinomycetota</taxon>
        <taxon>Actinomycetes</taxon>
        <taxon>Streptosporangiales</taxon>
        <taxon>Nocardiopsidaceae</taxon>
        <taxon>Nocardiopsis</taxon>
    </lineage>
</organism>
<evidence type="ECO:0000313" key="2">
    <source>
        <dbReference type="Proteomes" id="UP000553209"/>
    </source>
</evidence>
<comment type="caution">
    <text evidence="1">The sequence shown here is derived from an EMBL/GenBank/DDBJ whole genome shotgun (WGS) entry which is preliminary data.</text>
</comment>
<accession>A0A7X6MD98</accession>